<sequence>MLLGLLGLGLAAEQVTICVMTYRRVEVLASNPILLTIVPSASVRELLIIWNDVEDRKGIGFLKRKFEALGIQGKVANFHFGFAWWRQDPFRIVGFTPRLITYNASTRLFDYFSHYPWSSIRQNVEHVGYNMALCAGGIFVHSKYLHAYGSNIPAMIRSRKLVDSKFNCDDILINWIVPHEHQPPRIVQEYDLTADSMSVLKERPPATFLFCETHIKKAVRWLDAAWLKRKGTKLAAWSDDSNVFNGFERVQLKLLLGFIDVVLSPSAYMLREYFSSLNVSSLPVILWIPHGASPAFTEQPYNRHPMRKLLLWGSVGQASYTIREWLITEFQPKHRSTVDLFKHMDYRARTESKGSIHAELLSAYYCGIATTTIHRRMVAKIFEIPATGALLLVNNDLQPMLSALGLTNMIHYVAFDGADPAPMIEWTLDPRNFAAVDEIRNRGMLVDRSQAVDDYFRLGSEHHPLGDLDAFAKSPPCPMTGYRDTRMCVDDYWRRVAHYYHSTRKDHAKFERLRAKTSANE</sequence>
<dbReference type="Pfam" id="PF09258">
    <property type="entry name" value="Glyco_transf_64"/>
    <property type="match status" value="1"/>
</dbReference>
<dbReference type="InterPro" id="IPR015338">
    <property type="entry name" value="GT64_dom"/>
</dbReference>
<dbReference type="GO" id="GO:0016757">
    <property type="term" value="F:glycosyltransferase activity"/>
    <property type="evidence" value="ECO:0007669"/>
    <property type="project" value="InterPro"/>
</dbReference>
<keyword evidence="7" id="KW-1185">Reference proteome</keyword>
<reference evidence="6" key="1">
    <citation type="submission" date="2023-01" db="EMBL/GenBank/DDBJ databases">
        <title>Metagenome sequencing of chrysophaentin producing Chrysophaeum taylorii.</title>
        <authorList>
            <person name="Davison J."/>
            <person name="Bewley C."/>
        </authorList>
    </citation>
    <scope>NUCLEOTIDE SEQUENCE</scope>
    <source>
        <strain evidence="6">NIES-1699</strain>
    </source>
</reference>
<dbReference type="PANTHER" id="PTHR48261">
    <property type="entry name" value="ACETYLGLUCOSAMINYLTRANSFERASE"/>
    <property type="match status" value="1"/>
</dbReference>
<evidence type="ECO:0000256" key="1">
    <source>
        <dbReference type="ARBA" id="ARBA00004370"/>
    </source>
</evidence>
<dbReference type="EMBL" id="JAQMWT010000679">
    <property type="protein sequence ID" value="KAJ8598272.1"/>
    <property type="molecule type" value="Genomic_DNA"/>
</dbReference>
<dbReference type="Proteomes" id="UP001230188">
    <property type="component" value="Unassembled WGS sequence"/>
</dbReference>
<gene>
    <name evidence="6" type="ORF">CTAYLR_005992</name>
</gene>
<evidence type="ECO:0000313" key="6">
    <source>
        <dbReference type="EMBL" id="KAJ8598272.1"/>
    </source>
</evidence>
<dbReference type="InterPro" id="IPR029044">
    <property type="entry name" value="Nucleotide-diphossugar_trans"/>
</dbReference>
<evidence type="ECO:0000259" key="5">
    <source>
        <dbReference type="Pfam" id="PF09258"/>
    </source>
</evidence>
<name>A0AAD7XEJ4_9STRA</name>
<evidence type="ECO:0000256" key="2">
    <source>
        <dbReference type="ARBA" id="ARBA00022679"/>
    </source>
</evidence>
<comment type="subcellular location">
    <subcellularLocation>
        <location evidence="1">Membrane</location>
    </subcellularLocation>
</comment>
<evidence type="ECO:0000256" key="3">
    <source>
        <dbReference type="ARBA" id="ARBA00023136"/>
    </source>
</evidence>
<keyword evidence="3" id="KW-0472">Membrane</keyword>
<dbReference type="Gene3D" id="3.90.550.10">
    <property type="entry name" value="Spore Coat Polysaccharide Biosynthesis Protein SpsA, Chain A"/>
    <property type="match status" value="1"/>
</dbReference>
<comment type="caution">
    <text evidence="6">The sequence shown here is derived from an EMBL/GenBank/DDBJ whole genome shotgun (WGS) entry which is preliminary data.</text>
</comment>
<protein>
    <recommendedName>
        <fullName evidence="5">Glycosyl transferase 64 domain-containing protein</fullName>
    </recommendedName>
</protein>
<dbReference type="GO" id="GO:0016020">
    <property type="term" value="C:membrane"/>
    <property type="evidence" value="ECO:0007669"/>
    <property type="project" value="UniProtKB-SubCell"/>
</dbReference>
<evidence type="ECO:0000313" key="7">
    <source>
        <dbReference type="Proteomes" id="UP001230188"/>
    </source>
</evidence>
<keyword evidence="4" id="KW-1015">Disulfide bond</keyword>
<dbReference type="InterPro" id="IPR004263">
    <property type="entry name" value="Exostosin"/>
</dbReference>
<dbReference type="AlphaFoldDB" id="A0AAD7XEJ4"/>
<accession>A0AAD7XEJ4</accession>
<feature type="domain" description="Glycosyl transferase 64" evidence="5">
    <location>
        <begin position="77"/>
        <end position="190"/>
    </location>
</feature>
<keyword evidence="2" id="KW-0808">Transferase</keyword>
<proteinExistence type="predicted"/>
<dbReference type="PANTHER" id="PTHR48261:SF2">
    <property type="entry name" value="ACETYLGLUCOSAMINYLTRANSFERASE"/>
    <property type="match status" value="1"/>
</dbReference>
<evidence type="ECO:0000256" key="4">
    <source>
        <dbReference type="ARBA" id="ARBA00023157"/>
    </source>
</evidence>
<organism evidence="6 7">
    <name type="scientific">Chrysophaeum taylorii</name>
    <dbReference type="NCBI Taxonomy" id="2483200"/>
    <lineage>
        <taxon>Eukaryota</taxon>
        <taxon>Sar</taxon>
        <taxon>Stramenopiles</taxon>
        <taxon>Ochrophyta</taxon>
        <taxon>Pelagophyceae</taxon>
        <taxon>Pelagomonadales</taxon>
        <taxon>Pelagomonadaceae</taxon>
        <taxon>Chrysophaeum</taxon>
    </lineage>
</organism>